<sequence length="100" mass="11900">MNVDMFMRPDRVTYNLVIRAWAKNQNPKKAEAILRRMEQQHDDLKPDAMTYNCILHAWANCNHDNKNDHHERAAKRAETILAYMEHQYHVNGVVEDARDR</sequence>
<dbReference type="AlphaFoldDB" id="A0A7S2P9Z7"/>
<dbReference type="InterPro" id="IPR011990">
    <property type="entry name" value="TPR-like_helical_dom_sf"/>
</dbReference>
<evidence type="ECO:0000256" key="2">
    <source>
        <dbReference type="PROSITE-ProRule" id="PRU00708"/>
    </source>
</evidence>
<evidence type="ECO:0000256" key="1">
    <source>
        <dbReference type="ARBA" id="ARBA00022737"/>
    </source>
</evidence>
<accession>A0A7S2P9Z7</accession>
<dbReference type="InterPro" id="IPR051222">
    <property type="entry name" value="PPR/CCM1_RNA-binding"/>
</dbReference>
<protein>
    <recommendedName>
        <fullName evidence="4">Pentacotripeptide-repeat region of PRORP domain-containing protein</fullName>
    </recommendedName>
</protein>
<dbReference type="EMBL" id="HBGY01019112">
    <property type="protein sequence ID" value="CAD9587098.1"/>
    <property type="molecule type" value="Transcribed_RNA"/>
</dbReference>
<evidence type="ECO:0000313" key="3">
    <source>
        <dbReference type="EMBL" id="CAD9587098.1"/>
    </source>
</evidence>
<keyword evidence="1" id="KW-0677">Repeat</keyword>
<dbReference type="PANTHER" id="PTHR47942:SF63">
    <property type="entry name" value="PENTATRICOPEPTIDE REPEAT-CONTAINING PROTEIN"/>
    <property type="match status" value="1"/>
</dbReference>
<reference evidence="3" key="1">
    <citation type="submission" date="2021-01" db="EMBL/GenBank/DDBJ databases">
        <authorList>
            <person name="Corre E."/>
            <person name="Pelletier E."/>
            <person name="Niang G."/>
            <person name="Scheremetjew M."/>
            <person name="Finn R."/>
            <person name="Kale V."/>
            <person name="Holt S."/>
            <person name="Cochrane G."/>
            <person name="Meng A."/>
            <person name="Brown T."/>
            <person name="Cohen L."/>
        </authorList>
    </citation>
    <scope>NUCLEOTIDE SEQUENCE</scope>
    <source>
        <strain evidence="3">B650</strain>
    </source>
</reference>
<dbReference type="Gene3D" id="1.25.40.10">
    <property type="entry name" value="Tetratricopeptide repeat domain"/>
    <property type="match status" value="1"/>
</dbReference>
<dbReference type="Pfam" id="PF13041">
    <property type="entry name" value="PPR_2"/>
    <property type="match status" value="1"/>
</dbReference>
<evidence type="ECO:0008006" key="4">
    <source>
        <dbReference type="Google" id="ProtNLM"/>
    </source>
</evidence>
<name>A0A7S2P9Z7_9STRA</name>
<proteinExistence type="predicted"/>
<organism evidence="3">
    <name type="scientific">Leptocylindrus danicus</name>
    <dbReference type="NCBI Taxonomy" id="163516"/>
    <lineage>
        <taxon>Eukaryota</taxon>
        <taxon>Sar</taxon>
        <taxon>Stramenopiles</taxon>
        <taxon>Ochrophyta</taxon>
        <taxon>Bacillariophyta</taxon>
        <taxon>Coscinodiscophyceae</taxon>
        <taxon>Chaetocerotophycidae</taxon>
        <taxon>Leptocylindrales</taxon>
        <taxon>Leptocylindraceae</taxon>
        <taxon>Leptocylindrus</taxon>
    </lineage>
</organism>
<feature type="repeat" description="PPR" evidence="2">
    <location>
        <begin position="10"/>
        <end position="40"/>
    </location>
</feature>
<gene>
    <name evidence="3" type="ORF">LDAN0321_LOCUS12144</name>
</gene>
<dbReference type="InterPro" id="IPR002885">
    <property type="entry name" value="PPR_rpt"/>
</dbReference>
<dbReference type="NCBIfam" id="TIGR00756">
    <property type="entry name" value="PPR"/>
    <property type="match status" value="1"/>
</dbReference>
<dbReference type="PANTHER" id="PTHR47942">
    <property type="entry name" value="TETRATRICOPEPTIDE REPEAT (TPR)-LIKE SUPERFAMILY PROTEIN-RELATED"/>
    <property type="match status" value="1"/>
</dbReference>
<dbReference type="PROSITE" id="PS51375">
    <property type="entry name" value="PPR"/>
    <property type="match status" value="1"/>
</dbReference>